<organism evidence="4 5">
    <name type="scientific">Niallia circulans</name>
    <name type="common">Bacillus circulans</name>
    <dbReference type="NCBI Taxonomy" id="1397"/>
    <lineage>
        <taxon>Bacteria</taxon>
        <taxon>Bacillati</taxon>
        <taxon>Bacillota</taxon>
        <taxon>Bacilli</taxon>
        <taxon>Bacillales</taxon>
        <taxon>Bacillaceae</taxon>
        <taxon>Niallia</taxon>
    </lineage>
</organism>
<dbReference type="Proteomes" id="UP000319837">
    <property type="component" value="Unassembled WGS sequence"/>
</dbReference>
<dbReference type="PANTHER" id="PTHR42901">
    <property type="entry name" value="ALCOHOL DEHYDROGENASE"/>
    <property type="match status" value="1"/>
</dbReference>
<evidence type="ECO:0000313" key="5">
    <source>
        <dbReference type="Proteomes" id="UP000319837"/>
    </source>
</evidence>
<dbReference type="EMBL" id="RIBP01000001">
    <property type="protein sequence ID" value="TRZ40193.1"/>
    <property type="molecule type" value="Genomic_DNA"/>
</dbReference>
<dbReference type="InterPro" id="IPR002347">
    <property type="entry name" value="SDR_fam"/>
</dbReference>
<comment type="similarity">
    <text evidence="1 3">Belongs to the short-chain dehydrogenases/reductases (SDR) family.</text>
</comment>
<dbReference type="GO" id="GO:0016491">
    <property type="term" value="F:oxidoreductase activity"/>
    <property type="evidence" value="ECO:0007669"/>
    <property type="project" value="UniProtKB-KW"/>
</dbReference>
<proteinExistence type="inferred from homology"/>
<dbReference type="AlphaFoldDB" id="A0A553ST57"/>
<gene>
    <name evidence="4" type="ORF">CEQ21_04420</name>
</gene>
<name>A0A553ST57_NIACI</name>
<dbReference type="PRINTS" id="PR00080">
    <property type="entry name" value="SDRFAMILY"/>
</dbReference>
<dbReference type="PANTHER" id="PTHR42901:SF1">
    <property type="entry name" value="ALCOHOL DEHYDROGENASE"/>
    <property type="match status" value="1"/>
</dbReference>
<evidence type="ECO:0000313" key="4">
    <source>
        <dbReference type="EMBL" id="TRZ40193.1"/>
    </source>
</evidence>
<protein>
    <submittedName>
        <fullName evidence="4">SDR family oxidoreductase</fullName>
    </submittedName>
</protein>
<keyword evidence="2" id="KW-0560">Oxidoreductase</keyword>
<dbReference type="InterPro" id="IPR036291">
    <property type="entry name" value="NAD(P)-bd_dom_sf"/>
</dbReference>
<evidence type="ECO:0000256" key="2">
    <source>
        <dbReference type="ARBA" id="ARBA00023002"/>
    </source>
</evidence>
<evidence type="ECO:0000256" key="3">
    <source>
        <dbReference type="RuleBase" id="RU000363"/>
    </source>
</evidence>
<reference evidence="5" key="1">
    <citation type="submission" date="2018-10" db="EMBL/GenBank/DDBJ databases">
        <title>FDA dAtabase for Regulatory Grade micrObial Sequences (FDA-ARGOS): Supporting development and validation of Infectious Disease Dx tests.</title>
        <authorList>
            <person name="Minogue T."/>
            <person name="Wolcott M."/>
            <person name="Wasieloski L."/>
            <person name="Aguilar W."/>
            <person name="Moore D."/>
            <person name="Tallon L."/>
            <person name="Sadzewicz L."/>
            <person name="Sengamalay N."/>
            <person name="Ott S."/>
            <person name="Godinez A."/>
            <person name="Nagaraj S."/>
            <person name="Vavikolanu K."/>
            <person name="Vyas G."/>
            <person name="Nadendla S."/>
            <person name="George J."/>
            <person name="Sichtig H."/>
        </authorList>
    </citation>
    <scope>NUCLEOTIDE SEQUENCE [LARGE SCALE GENOMIC DNA]</scope>
    <source>
        <strain evidence="5">FDAARGOS_343</strain>
    </source>
</reference>
<dbReference type="InterPro" id="IPR020904">
    <property type="entry name" value="Sc_DH/Rdtase_CS"/>
</dbReference>
<accession>A0A553ST57</accession>
<dbReference type="PROSITE" id="PS00061">
    <property type="entry name" value="ADH_SHORT"/>
    <property type="match status" value="1"/>
</dbReference>
<dbReference type="SUPFAM" id="SSF51735">
    <property type="entry name" value="NAD(P)-binding Rossmann-fold domains"/>
    <property type="match status" value="1"/>
</dbReference>
<dbReference type="RefSeq" id="WP_185763595.1">
    <property type="nucleotide sequence ID" value="NZ_RIBP01000001.1"/>
</dbReference>
<dbReference type="Gene3D" id="3.40.50.720">
    <property type="entry name" value="NAD(P)-binding Rossmann-like Domain"/>
    <property type="match status" value="1"/>
</dbReference>
<comment type="caution">
    <text evidence="4">The sequence shown here is derived from an EMBL/GenBank/DDBJ whole genome shotgun (WGS) entry which is preliminary data.</text>
</comment>
<dbReference type="Pfam" id="PF00106">
    <property type="entry name" value="adh_short"/>
    <property type="match status" value="1"/>
</dbReference>
<sequence>MSTYALITGASSGIGEEFAHKYAKDGYHLVLVARSTEKLVALGKLLENNYGITTYSLSMDLTEEYSAQKIFAELNALGVELDVLINNAGFATNGRLTDTSLEMQHEQIMLNSVSLMDLCYLFLQQKMTAGKQAGTIINIASTAAFHPIPFMAIYAATKSFVLSFTEGLHKEYSPLGFKIIAVCPGATDTNFFKNGGVSFGAMRTPADVVKTVHKGLKKQKAAVVDGSQNIFSSVILPKILSRKSMLALVSKIMQTRIKSA</sequence>
<dbReference type="PRINTS" id="PR00081">
    <property type="entry name" value="GDHRDH"/>
</dbReference>
<dbReference type="CDD" id="cd05233">
    <property type="entry name" value="SDR_c"/>
    <property type="match status" value="1"/>
</dbReference>
<evidence type="ECO:0000256" key="1">
    <source>
        <dbReference type="ARBA" id="ARBA00006484"/>
    </source>
</evidence>
<dbReference type="PIRSF" id="PIRSF000126">
    <property type="entry name" value="11-beta-HSD1"/>
    <property type="match status" value="1"/>
</dbReference>